<dbReference type="EMBL" id="JACRSP010000005">
    <property type="protein sequence ID" value="MBC8537138.1"/>
    <property type="molecule type" value="Genomic_DNA"/>
</dbReference>
<evidence type="ECO:0000313" key="2">
    <source>
        <dbReference type="Proteomes" id="UP000620366"/>
    </source>
</evidence>
<gene>
    <name evidence="1" type="ORF">H8695_10605</name>
</gene>
<dbReference type="Proteomes" id="UP000620366">
    <property type="component" value="Unassembled WGS sequence"/>
</dbReference>
<name>A0A926HVA6_9FIRM</name>
<keyword evidence="2" id="KW-1185">Reference proteome</keyword>
<accession>A0A926HVA6</accession>
<sequence length="134" mass="15859">MKLMIKNITALMEQCGYIPIALCNETRLNELQYKEANDLLNCFCFLNARVQDILKLTEHSIDEILYSKYYWFTQYKDTVEGFLEENPELEQIQYQIFQQIGIELKGDVDWPLMQAIDENKPWLSPVLVKELQSD</sequence>
<protein>
    <submittedName>
        <fullName evidence="1">Uncharacterized protein</fullName>
    </submittedName>
</protein>
<proteinExistence type="predicted"/>
<reference evidence="1" key="1">
    <citation type="submission" date="2020-08" db="EMBL/GenBank/DDBJ databases">
        <title>Genome public.</title>
        <authorList>
            <person name="Liu C."/>
            <person name="Sun Q."/>
        </authorList>
    </citation>
    <scope>NUCLEOTIDE SEQUENCE</scope>
    <source>
        <strain evidence="1">BX7</strain>
    </source>
</reference>
<dbReference type="RefSeq" id="WP_249301451.1">
    <property type="nucleotide sequence ID" value="NZ_JACRSP010000005.1"/>
</dbReference>
<organism evidence="1 2">
    <name type="scientific">Feifania hominis</name>
    <dbReference type="NCBI Taxonomy" id="2763660"/>
    <lineage>
        <taxon>Bacteria</taxon>
        <taxon>Bacillati</taxon>
        <taxon>Bacillota</taxon>
        <taxon>Clostridia</taxon>
        <taxon>Eubacteriales</taxon>
        <taxon>Feifaniaceae</taxon>
        <taxon>Feifania</taxon>
    </lineage>
</organism>
<comment type="caution">
    <text evidence="1">The sequence shown here is derived from an EMBL/GenBank/DDBJ whole genome shotgun (WGS) entry which is preliminary data.</text>
</comment>
<dbReference type="AlphaFoldDB" id="A0A926HVA6"/>
<evidence type="ECO:0000313" key="1">
    <source>
        <dbReference type="EMBL" id="MBC8537138.1"/>
    </source>
</evidence>